<dbReference type="GO" id="GO:0006508">
    <property type="term" value="P:proteolysis"/>
    <property type="evidence" value="ECO:0007669"/>
    <property type="project" value="UniProtKB-KW"/>
</dbReference>
<evidence type="ECO:0000256" key="7">
    <source>
        <dbReference type="ARBA" id="ARBA00023239"/>
    </source>
</evidence>
<dbReference type="GO" id="GO:0106300">
    <property type="term" value="P:protein-DNA covalent cross-linking repair"/>
    <property type="evidence" value="ECO:0007669"/>
    <property type="project" value="InterPro"/>
</dbReference>
<dbReference type="Gene3D" id="3.90.1680.10">
    <property type="entry name" value="SOS response associated peptidase-like"/>
    <property type="match status" value="1"/>
</dbReference>
<dbReference type="SUPFAM" id="SSF143081">
    <property type="entry name" value="BB1717-like"/>
    <property type="match status" value="1"/>
</dbReference>
<dbReference type="InterPro" id="IPR036590">
    <property type="entry name" value="SRAP-like"/>
</dbReference>
<comment type="caution">
    <text evidence="9">The sequence shown here is derived from an EMBL/GenBank/DDBJ whole genome shotgun (WGS) entry which is preliminary data.</text>
</comment>
<dbReference type="AlphaFoldDB" id="A0A9D2PRP2"/>
<accession>A0A9D2PRP2</accession>
<evidence type="ECO:0000256" key="1">
    <source>
        <dbReference type="ARBA" id="ARBA00008136"/>
    </source>
</evidence>
<evidence type="ECO:0000313" key="10">
    <source>
        <dbReference type="Proteomes" id="UP000823863"/>
    </source>
</evidence>
<sequence length="174" mass="20478">MCSRYFITDEKGTRRDVRPSDCAPVICLKNGQMFAVRQRWGFTSEGGKLVINARAESALDKPMFSESLLKRRLVIPADGFYEWNSQREKHIFTAEKEKLYMAGFCRWEGEEWRFCILTTQANPSVKPVHARMPLILKENQVEEWLKNEERLREFLGQEPEPLKREAPYEQLSLF</sequence>
<gene>
    <name evidence="9" type="ORF">H9931_01675</name>
</gene>
<name>A0A9D2PRP2_9FIRM</name>
<comment type="similarity">
    <text evidence="1 8">Belongs to the SOS response-associated peptidase family.</text>
</comment>
<reference evidence="9" key="2">
    <citation type="submission" date="2021-04" db="EMBL/GenBank/DDBJ databases">
        <authorList>
            <person name="Gilroy R."/>
        </authorList>
    </citation>
    <scope>NUCLEOTIDE SEQUENCE</scope>
    <source>
        <strain evidence="9">CHK198-12963</strain>
    </source>
</reference>
<keyword evidence="7" id="KW-0456">Lyase</keyword>
<dbReference type="GO" id="GO:0016829">
    <property type="term" value="F:lyase activity"/>
    <property type="evidence" value="ECO:0007669"/>
    <property type="project" value="UniProtKB-KW"/>
</dbReference>
<protein>
    <recommendedName>
        <fullName evidence="8">Abasic site processing protein</fullName>
        <ecNumber evidence="8">3.4.-.-</ecNumber>
    </recommendedName>
</protein>
<dbReference type="GO" id="GO:0003697">
    <property type="term" value="F:single-stranded DNA binding"/>
    <property type="evidence" value="ECO:0007669"/>
    <property type="project" value="InterPro"/>
</dbReference>
<keyword evidence="6" id="KW-0238">DNA-binding</keyword>
<dbReference type="Pfam" id="PF02586">
    <property type="entry name" value="SRAP"/>
    <property type="match status" value="1"/>
</dbReference>
<evidence type="ECO:0000256" key="5">
    <source>
        <dbReference type="ARBA" id="ARBA00023124"/>
    </source>
</evidence>
<evidence type="ECO:0000313" key="9">
    <source>
        <dbReference type="EMBL" id="HJC65416.1"/>
    </source>
</evidence>
<keyword evidence="2 8" id="KW-0645">Protease</keyword>
<evidence type="ECO:0000256" key="6">
    <source>
        <dbReference type="ARBA" id="ARBA00023125"/>
    </source>
</evidence>
<dbReference type="PANTHER" id="PTHR13604">
    <property type="entry name" value="DC12-RELATED"/>
    <property type="match status" value="1"/>
</dbReference>
<evidence type="ECO:0000256" key="8">
    <source>
        <dbReference type="RuleBase" id="RU364100"/>
    </source>
</evidence>
<organism evidence="9 10">
    <name type="scientific">Candidatus Enterocloster excrementigallinarum</name>
    <dbReference type="NCBI Taxonomy" id="2838558"/>
    <lineage>
        <taxon>Bacteria</taxon>
        <taxon>Bacillati</taxon>
        <taxon>Bacillota</taxon>
        <taxon>Clostridia</taxon>
        <taxon>Lachnospirales</taxon>
        <taxon>Lachnospiraceae</taxon>
        <taxon>Enterocloster</taxon>
    </lineage>
</organism>
<reference evidence="9" key="1">
    <citation type="journal article" date="2021" name="PeerJ">
        <title>Extensive microbial diversity within the chicken gut microbiome revealed by metagenomics and culture.</title>
        <authorList>
            <person name="Gilroy R."/>
            <person name="Ravi A."/>
            <person name="Getino M."/>
            <person name="Pursley I."/>
            <person name="Horton D.L."/>
            <person name="Alikhan N.F."/>
            <person name="Baker D."/>
            <person name="Gharbi K."/>
            <person name="Hall N."/>
            <person name="Watson M."/>
            <person name="Adriaenssens E.M."/>
            <person name="Foster-Nyarko E."/>
            <person name="Jarju S."/>
            <person name="Secka A."/>
            <person name="Antonio M."/>
            <person name="Oren A."/>
            <person name="Chaudhuri R.R."/>
            <person name="La Ragione R."/>
            <person name="Hildebrand F."/>
            <person name="Pallen M.J."/>
        </authorList>
    </citation>
    <scope>NUCLEOTIDE SEQUENCE</scope>
    <source>
        <strain evidence="9">CHK198-12963</strain>
    </source>
</reference>
<evidence type="ECO:0000256" key="2">
    <source>
        <dbReference type="ARBA" id="ARBA00022670"/>
    </source>
</evidence>
<dbReference type="PANTHER" id="PTHR13604:SF0">
    <property type="entry name" value="ABASIC SITE PROCESSING PROTEIN HMCES"/>
    <property type="match status" value="1"/>
</dbReference>
<dbReference type="GO" id="GO:0008233">
    <property type="term" value="F:peptidase activity"/>
    <property type="evidence" value="ECO:0007669"/>
    <property type="project" value="UniProtKB-KW"/>
</dbReference>
<keyword evidence="4 8" id="KW-0378">Hydrolase</keyword>
<keyword evidence="5" id="KW-0190">Covalent protein-DNA linkage</keyword>
<dbReference type="Proteomes" id="UP000823863">
    <property type="component" value="Unassembled WGS sequence"/>
</dbReference>
<dbReference type="EMBL" id="DWWB01000005">
    <property type="protein sequence ID" value="HJC65416.1"/>
    <property type="molecule type" value="Genomic_DNA"/>
</dbReference>
<dbReference type="InterPro" id="IPR003738">
    <property type="entry name" value="SRAP"/>
</dbReference>
<dbReference type="EC" id="3.4.-.-" evidence="8"/>
<evidence type="ECO:0000256" key="4">
    <source>
        <dbReference type="ARBA" id="ARBA00022801"/>
    </source>
</evidence>
<proteinExistence type="inferred from homology"/>
<evidence type="ECO:0000256" key="3">
    <source>
        <dbReference type="ARBA" id="ARBA00022763"/>
    </source>
</evidence>
<keyword evidence="3" id="KW-0227">DNA damage</keyword>